<reference evidence="10" key="1">
    <citation type="submission" date="2016-09" db="EMBL/GenBank/DDBJ databases">
        <authorList>
            <person name="Gulvik C.A."/>
        </authorList>
    </citation>
    <scope>NUCLEOTIDE SEQUENCE [LARGE SCALE GENOMIC DNA]</scope>
    <source>
        <strain evidence="10">DSM 23328</strain>
    </source>
</reference>
<evidence type="ECO:0000313" key="10">
    <source>
        <dbReference type="Proteomes" id="UP000094068"/>
    </source>
</evidence>
<dbReference type="OrthoDB" id="9773404at2"/>
<feature type="transmembrane region" description="Helical" evidence="7">
    <location>
        <begin position="306"/>
        <end position="326"/>
    </location>
</feature>
<feature type="transmembrane region" description="Helical" evidence="7">
    <location>
        <begin position="362"/>
        <end position="386"/>
    </location>
</feature>
<dbReference type="Pfam" id="PF07690">
    <property type="entry name" value="MFS_1"/>
    <property type="match status" value="1"/>
</dbReference>
<evidence type="ECO:0000256" key="3">
    <source>
        <dbReference type="ARBA" id="ARBA00022475"/>
    </source>
</evidence>
<keyword evidence="4 7" id="KW-0812">Transmembrane</keyword>
<dbReference type="PANTHER" id="PTHR11662">
    <property type="entry name" value="SOLUTE CARRIER FAMILY 17"/>
    <property type="match status" value="1"/>
</dbReference>
<evidence type="ECO:0000313" key="9">
    <source>
        <dbReference type="EMBL" id="OEG14310.1"/>
    </source>
</evidence>
<feature type="domain" description="Major facilitator superfamily (MFS) profile" evidence="8">
    <location>
        <begin position="16"/>
        <end position="422"/>
    </location>
</feature>
<feature type="transmembrane region" description="Helical" evidence="7">
    <location>
        <begin position="332"/>
        <end position="355"/>
    </location>
</feature>
<gene>
    <name evidence="9" type="ORF">BCR21_04795</name>
</gene>
<evidence type="ECO:0000256" key="6">
    <source>
        <dbReference type="ARBA" id="ARBA00023136"/>
    </source>
</evidence>
<evidence type="ECO:0000256" key="2">
    <source>
        <dbReference type="ARBA" id="ARBA00022448"/>
    </source>
</evidence>
<keyword evidence="5 7" id="KW-1133">Transmembrane helix</keyword>
<feature type="transmembrane region" description="Helical" evidence="7">
    <location>
        <begin position="398"/>
        <end position="419"/>
    </location>
</feature>
<evidence type="ECO:0000256" key="1">
    <source>
        <dbReference type="ARBA" id="ARBA00004651"/>
    </source>
</evidence>
<comment type="caution">
    <text evidence="9">The sequence shown here is derived from an EMBL/GenBank/DDBJ whole genome shotgun (WGS) entry which is preliminary data.</text>
</comment>
<dbReference type="PROSITE" id="PS00217">
    <property type="entry name" value="SUGAR_TRANSPORT_2"/>
    <property type="match status" value="1"/>
</dbReference>
<dbReference type="RefSeq" id="WP_069645349.1">
    <property type="nucleotide sequence ID" value="NZ_MIJZ01000001.1"/>
</dbReference>
<dbReference type="InterPro" id="IPR050382">
    <property type="entry name" value="MFS_Na/Anion_cotransporter"/>
</dbReference>
<dbReference type="InterPro" id="IPR011701">
    <property type="entry name" value="MFS"/>
</dbReference>
<feature type="transmembrane region" description="Helical" evidence="7">
    <location>
        <begin position="273"/>
        <end position="294"/>
    </location>
</feature>
<keyword evidence="3" id="KW-1003">Cell membrane</keyword>
<dbReference type="Gene3D" id="1.20.1250.20">
    <property type="entry name" value="MFS general substrate transporter like domains"/>
    <property type="match status" value="2"/>
</dbReference>
<accession>A0A1E5GQ04</accession>
<keyword evidence="10" id="KW-1185">Reference proteome</keyword>
<dbReference type="InterPro" id="IPR005829">
    <property type="entry name" value="Sugar_transporter_CS"/>
</dbReference>
<feature type="transmembrane region" description="Helical" evidence="7">
    <location>
        <begin position="241"/>
        <end position="261"/>
    </location>
</feature>
<feature type="transmembrane region" description="Helical" evidence="7">
    <location>
        <begin position="174"/>
        <end position="194"/>
    </location>
</feature>
<evidence type="ECO:0000256" key="5">
    <source>
        <dbReference type="ARBA" id="ARBA00022989"/>
    </source>
</evidence>
<dbReference type="InterPro" id="IPR020846">
    <property type="entry name" value="MFS_dom"/>
</dbReference>
<name>A0A1E5GQ04_9ENTE</name>
<evidence type="ECO:0000259" key="8">
    <source>
        <dbReference type="PROSITE" id="PS50850"/>
    </source>
</evidence>
<dbReference type="AlphaFoldDB" id="A0A1E5GQ04"/>
<feature type="transmembrane region" description="Helical" evidence="7">
    <location>
        <begin position="141"/>
        <end position="168"/>
    </location>
</feature>
<dbReference type="SUPFAM" id="SSF103473">
    <property type="entry name" value="MFS general substrate transporter"/>
    <property type="match status" value="1"/>
</dbReference>
<dbReference type="EMBL" id="MIJZ01000001">
    <property type="protein sequence ID" value="OEG14310.1"/>
    <property type="molecule type" value="Genomic_DNA"/>
</dbReference>
<keyword evidence="6 7" id="KW-0472">Membrane</keyword>
<dbReference type="PIRSF" id="PIRSF002808">
    <property type="entry name" value="Hexose_phosphate_transp"/>
    <property type="match status" value="1"/>
</dbReference>
<feature type="transmembrane region" description="Helical" evidence="7">
    <location>
        <begin position="12"/>
        <end position="33"/>
    </location>
</feature>
<dbReference type="PROSITE" id="PS50850">
    <property type="entry name" value="MFS"/>
    <property type="match status" value="1"/>
</dbReference>
<dbReference type="PANTHER" id="PTHR11662:SF399">
    <property type="entry name" value="FI19708P1-RELATED"/>
    <property type="match status" value="1"/>
</dbReference>
<dbReference type="InterPro" id="IPR000849">
    <property type="entry name" value="Sugar_P_transporter"/>
</dbReference>
<dbReference type="GO" id="GO:0022857">
    <property type="term" value="F:transmembrane transporter activity"/>
    <property type="evidence" value="ECO:0007669"/>
    <property type="project" value="InterPro"/>
</dbReference>
<dbReference type="GO" id="GO:0005886">
    <property type="term" value="C:plasma membrane"/>
    <property type="evidence" value="ECO:0007669"/>
    <property type="project" value="UniProtKB-SubCell"/>
</dbReference>
<proteinExistence type="predicted"/>
<comment type="subcellular location">
    <subcellularLocation>
        <location evidence="1">Cell membrane</location>
        <topology evidence="1">Multi-pass membrane protein</topology>
    </subcellularLocation>
</comment>
<dbReference type="Proteomes" id="UP000094068">
    <property type="component" value="Unassembled WGS sequence"/>
</dbReference>
<dbReference type="STRING" id="903984.BCR21_04795"/>
<evidence type="ECO:0000256" key="4">
    <source>
        <dbReference type="ARBA" id="ARBA00022692"/>
    </source>
</evidence>
<dbReference type="InterPro" id="IPR036259">
    <property type="entry name" value="MFS_trans_sf"/>
</dbReference>
<organism evidence="9 10">
    <name type="scientific">Enterococcus ureasiticus</name>
    <dbReference type="NCBI Taxonomy" id="903984"/>
    <lineage>
        <taxon>Bacteria</taxon>
        <taxon>Bacillati</taxon>
        <taxon>Bacillota</taxon>
        <taxon>Bacilli</taxon>
        <taxon>Lactobacillales</taxon>
        <taxon>Enterococcaceae</taxon>
        <taxon>Enterococcus</taxon>
    </lineage>
</organism>
<protein>
    <submittedName>
        <fullName evidence="9">MFS transporter</fullName>
    </submittedName>
</protein>
<feature type="transmembrane region" description="Helical" evidence="7">
    <location>
        <begin position="84"/>
        <end position="102"/>
    </location>
</feature>
<sequence length="427" mass="45864">MDVKSKSSGMDYWKKIVILLCAGWVTIWVYRSALSPAYPQINESLGGNITDTALGFISTCYFFGYVAMQIPAGFLVDKIGKKKVLIPGFIVFGLAALLISQATNIQMIYVGSVLAGLGCGSFYGSAYSLTSQNIPREKRSFSTAIVNSGSAVGSGLGLILSSFLVVQLKFPWQTMMYISVALIAVMLVAFVAIIRNNKEDAEFLAQSEAAEAAEAAAAAPEAPVVEKEHVSIKKLFSPKMLFAYILYFATCYAYYMTVTWLPNFLGTERGFEGAAIGFSASLVAFASIPGALFFSRLADKFMHKKVQFIVILEFLAAAMLLLTVQATNSTLLLIGLILYGFLGKLAVEPIIISWLGENAPKVGIGTTLGVFNFFGMMSSVIAPTLTGSISDATGSKEMGFYISVILLVVGTALFLLANLNKKKATAE</sequence>
<feature type="transmembrane region" description="Helical" evidence="7">
    <location>
        <begin position="53"/>
        <end position="72"/>
    </location>
</feature>
<evidence type="ECO:0000256" key="7">
    <source>
        <dbReference type="SAM" id="Phobius"/>
    </source>
</evidence>
<feature type="transmembrane region" description="Helical" evidence="7">
    <location>
        <begin position="108"/>
        <end position="129"/>
    </location>
</feature>
<keyword evidence="2" id="KW-0813">Transport</keyword>